<gene>
    <name evidence="2" type="ORF">HH212_16720</name>
</gene>
<keyword evidence="3" id="KW-1185">Reference proteome</keyword>
<protein>
    <submittedName>
        <fullName evidence="2">TssQ family T6SS-associated lipoprotein</fullName>
    </submittedName>
</protein>
<organism evidence="2 3">
    <name type="scientific">Massilia forsythiae</name>
    <dbReference type="NCBI Taxonomy" id="2728020"/>
    <lineage>
        <taxon>Bacteria</taxon>
        <taxon>Pseudomonadati</taxon>
        <taxon>Pseudomonadota</taxon>
        <taxon>Betaproteobacteria</taxon>
        <taxon>Burkholderiales</taxon>
        <taxon>Oxalobacteraceae</taxon>
        <taxon>Telluria group</taxon>
        <taxon>Massilia</taxon>
    </lineage>
</organism>
<proteinExistence type="predicted"/>
<dbReference type="EMBL" id="CP051685">
    <property type="protein sequence ID" value="QJE03405.1"/>
    <property type="molecule type" value="Genomic_DNA"/>
</dbReference>
<reference evidence="2 3" key="1">
    <citation type="submission" date="2020-04" db="EMBL/GenBank/DDBJ databases">
        <title>Genome sequencing of novel species.</title>
        <authorList>
            <person name="Heo J."/>
            <person name="Kim S.-J."/>
            <person name="Kim J.-S."/>
            <person name="Hong S.-B."/>
            <person name="Kwon S.-W."/>
        </authorList>
    </citation>
    <scope>NUCLEOTIDE SEQUENCE [LARGE SCALE GENOMIC DNA]</scope>
    <source>
        <strain evidence="2 3">GN2-R2</strain>
    </source>
</reference>
<dbReference type="Proteomes" id="UP000502415">
    <property type="component" value="Chromosome"/>
</dbReference>
<dbReference type="NCBIfam" id="NF038027">
    <property type="entry name" value="TssQ_fam"/>
    <property type="match status" value="1"/>
</dbReference>
<keyword evidence="2" id="KW-0449">Lipoprotein</keyword>
<feature type="region of interest" description="Disordered" evidence="1">
    <location>
        <begin position="82"/>
        <end position="103"/>
    </location>
</feature>
<dbReference type="AlphaFoldDB" id="A0A7Z2W263"/>
<evidence type="ECO:0000313" key="3">
    <source>
        <dbReference type="Proteomes" id="UP000502415"/>
    </source>
</evidence>
<dbReference type="KEGG" id="mfy:HH212_16720"/>
<dbReference type="InterPro" id="IPR047780">
    <property type="entry name" value="TssQ-like"/>
</dbReference>
<sequence>MAGNAASEAGLREGIRLYGDGDFNGAIRRLAARDVAGGPQATRLEALKYTAFSYCVSARAAQCRQAFDRALRLDPSFTLDPGEQGHPLWGPVFDKARQAAPHP</sequence>
<accession>A0A7Z2W263</accession>
<evidence type="ECO:0000256" key="1">
    <source>
        <dbReference type="SAM" id="MobiDB-lite"/>
    </source>
</evidence>
<evidence type="ECO:0000313" key="2">
    <source>
        <dbReference type="EMBL" id="QJE03405.1"/>
    </source>
</evidence>
<name>A0A7Z2W263_9BURK</name>